<feature type="transmembrane region" description="Helical" evidence="1">
    <location>
        <begin position="15"/>
        <end position="35"/>
    </location>
</feature>
<reference evidence="3" key="1">
    <citation type="submission" date="2017-03" db="EMBL/GenBank/DDBJ databases">
        <authorList>
            <person name="Safronova V.I."/>
            <person name="Sazanova A.L."/>
            <person name="Chirak E.R."/>
        </authorList>
    </citation>
    <scope>NUCLEOTIDE SEQUENCE [LARGE SCALE GENOMIC DNA]</scope>
    <source>
        <strain evidence="3">Ach-343</strain>
    </source>
</reference>
<evidence type="ECO:0000313" key="2">
    <source>
        <dbReference type="EMBL" id="PZV37475.1"/>
    </source>
</evidence>
<protein>
    <submittedName>
        <fullName evidence="2">Uncharacterized protein</fullName>
    </submittedName>
</protein>
<comment type="caution">
    <text evidence="2">The sequence shown here is derived from an EMBL/GenBank/DDBJ whole genome shotgun (WGS) entry which is preliminary data.</text>
</comment>
<keyword evidence="3" id="KW-1185">Reference proteome</keyword>
<evidence type="ECO:0000256" key="1">
    <source>
        <dbReference type="SAM" id="Phobius"/>
    </source>
</evidence>
<keyword evidence="1" id="KW-0472">Membrane</keyword>
<accession>A0A2W7C2Z1</accession>
<proteinExistence type="predicted"/>
<feature type="transmembrane region" description="Helical" evidence="1">
    <location>
        <begin position="47"/>
        <end position="71"/>
    </location>
</feature>
<keyword evidence="1" id="KW-0812">Transmembrane</keyword>
<sequence>MQFLLGRGTMFSRSVAINLLMAAAAGIAIVVCLLVHERVSRKFLFRLFFLVLVGAFWLEMKVAIALGFYSIPPA</sequence>
<gene>
    <name evidence="2" type="ORF">B5V02_14340</name>
</gene>
<name>A0A2W7C2Z1_9HYPH</name>
<dbReference type="AlphaFoldDB" id="A0A2W7C2Z1"/>
<keyword evidence="1" id="KW-1133">Transmembrane helix</keyword>
<organism evidence="2 3">
    <name type="scientific">Mesorhizobium kowhaii</name>
    <dbReference type="NCBI Taxonomy" id="1300272"/>
    <lineage>
        <taxon>Bacteria</taxon>
        <taxon>Pseudomonadati</taxon>
        <taxon>Pseudomonadota</taxon>
        <taxon>Alphaproteobacteria</taxon>
        <taxon>Hyphomicrobiales</taxon>
        <taxon>Phyllobacteriaceae</taxon>
        <taxon>Mesorhizobium</taxon>
    </lineage>
</organism>
<dbReference type="EMBL" id="MZXV01000032">
    <property type="protein sequence ID" value="PZV37475.1"/>
    <property type="molecule type" value="Genomic_DNA"/>
</dbReference>
<evidence type="ECO:0000313" key="3">
    <source>
        <dbReference type="Proteomes" id="UP000248616"/>
    </source>
</evidence>
<dbReference type="Proteomes" id="UP000248616">
    <property type="component" value="Unassembled WGS sequence"/>
</dbReference>